<dbReference type="PANTHER" id="PTHR33202">
    <property type="entry name" value="ZINC UPTAKE REGULATION PROTEIN"/>
    <property type="match status" value="1"/>
</dbReference>
<dbReference type="Gene3D" id="3.30.1490.190">
    <property type="match status" value="1"/>
</dbReference>
<dbReference type="Pfam" id="PF01475">
    <property type="entry name" value="FUR"/>
    <property type="match status" value="1"/>
</dbReference>
<dbReference type="PANTHER" id="PTHR33202:SF8">
    <property type="entry name" value="PEROXIDE-RESPONSIVE REPRESSOR PERR"/>
    <property type="match status" value="1"/>
</dbReference>
<keyword evidence="2" id="KW-0678">Repressor</keyword>
<dbReference type="InterPro" id="IPR043135">
    <property type="entry name" value="Fur_C"/>
</dbReference>
<comment type="caution">
    <text evidence="9">The sequence shown here is derived from an EMBL/GenBank/DDBJ whole genome shotgun (WGS) entry which is preliminary data.</text>
</comment>
<feature type="binding site" evidence="7">
    <location>
        <position position="139"/>
    </location>
    <ligand>
        <name>Zn(2+)</name>
        <dbReference type="ChEBI" id="CHEBI:29105"/>
    </ligand>
</feature>
<evidence type="ECO:0000256" key="1">
    <source>
        <dbReference type="ARBA" id="ARBA00007957"/>
    </source>
</evidence>
<dbReference type="InterPro" id="IPR036390">
    <property type="entry name" value="WH_DNA-bd_sf"/>
</dbReference>
<dbReference type="GO" id="GO:0008270">
    <property type="term" value="F:zinc ion binding"/>
    <property type="evidence" value="ECO:0007669"/>
    <property type="project" value="TreeGrafter"/>
</dbReference>
<evidence type="ECO:0000256" key="5">
    <source>
        <dbReference type="ARBA" id="ARBA00023125"/>
    </source>
</evidence>
<evidence type="ECO:0000256" key="2">
    <source>
        <dbReference type="ARBA" id="ARBA00022491"/>
    </source>
</evidence>
<dbReference type="CDD" id="cd07153">
    <property type="entry name" value="Fur_like"/>
    <property type="match status" value="1"/>
</dbReference>
<evidence type="ECO:0000313" key="9">
    <source>
        <dbReference type="EMBL" id="MBN7772185.1"/>
    </source>
</evidence>
<protein>
    <submittedName>
        <fullName evidence="9">Transcriptional repressor</fullName>
    </submittedName>
</protein>
<comment type="cofactor">
    <cofactor evidence="8">
        <name>Mn(2+)</name>
        <dbReference type="ChEBI" id="CHEBI:29035"/>
    </cofactor>
    <cofactor evidence="8">
        <name>Fe(2+)</name>
        <dbReference type="ChEBI" id="CHEBI:29033"/>
    </cofactor>
    <text evidence="8">Binds 1 Mn(2+) or Fe(2+) ion per subunit.</text>
</comment>
<dbReference type="RefSeq" id="WP_206581006.1">
    <property type="nucleotide sequence ID" value="NZ_JAFJZZ010000001.1"/>
</dbReference>
<reference evidence="9" key="1">
    <citation type="submission" date="2021-02" db="EMBL/GenBank/DDBJ databases">
        <title>Abyssanaerobacter marinus gen.nov., sp., nov, anaerobic bacterium isolated from the Onnuri vent field of Indian Ocean and suggestion of Mogibacteriaceae fam. nov., and proposal of reclassification of ambiguous this family's genus member.</title>
        <authorList>
            <person name="Kim Y.J."/>
            <person name="Yang J.-A."/>
        </authorList>
    </citation>
    <scope>NUCLEOTIDE SEQUENCE</scope>
    <source>
        <strain evidence="9">DSM 2634</strain>
    </source>
</reference>
<feature type="binding site" evidence="8">
    <location>
        <position position="128"/>
    </location>
    <ligand>
        <name>Fe cation</name>
        <dbReference type="ChEBI" id="CHEBI:24875"/>
    </ligand>
</feature>
<dbReference type="InterPro" id="IPR002481">
    <property type="entry name" value="FUR"/>
</dbReference>
<keyword evidence="10" id="KW-1185">Reference proteome</keyword>
<gene>
    <name evidence="9" type="ORF">JYB65_02310</name>
</gene>
<dbReference type="GO" id="GO:0000976">
    <property type="term" value="F:transcription cis-regulatory region binding"/>
    <property type="evidence" value="ECO:0007669"/>
    <property type="project" value="TreeGrafter"/>
</dbReference>
<evidence type="ECO:0000256" key="8">
    <source>
        <dbReference type="PIRSR" id="PIRSR602481-2"/>
    </source>
</evidence>
<proteinExistence type="inferred from homology"/>
<dbReference type="Proteomes" id="UP000664545">
    <property type="component" value="Unassembled WGS sequence"/>
</dbReference>
<keyword evidence="7" id="KW-0479">Metal-binding</keyword>
<name>A0A939D6U0_CLOAM</name>
<dbReference type="InterPro" id="IPR036388">
    <property type="entry name" value="WH-like_DNA-bd_sf"/>
</dbReference>
<dbReference type="EMBL" id="JAFJZZ010000001">
    <property type="protein sequence ID" value="MBN7772185.1"/>
    <property type="molecule type" value="Genomic_DNA"/>
</dbReference>
<accession>A0A939D6U0</accession>
<dbReference type="GO" id="GO:0003700">
    <property type="term" value="F:DNA-binding transcription factor activity"/>
    <property type="evidence" value="ECO:0007669"/>
    <property type="project" value="InterPro"/>
</dbReference>
<keyword evidence="4" id="KW-0805">Transcription regulation</keyword>
<dbReference type="GO" id="GO:1900376">
    <property type="term" value="P:regulation of secondary metabolite biosynthetic process"/>
    <property type="evidence" value="ECO:0007669"/>
    <property type="project" value="TreeGrafter"/>
</dbReference>
<evidence type="ECO:0000256" key="4">
    <source>
        <dbReference type="ARBA" id="ARBA00023015"/>
    </source>
</evidence>
<organism evidence="9 10">
    <name type="scientific">Clostridium aminobutyricum</name>
    <dbReference type="NCBI Taxonomy" id="33953"/>
    <lineage>
        <taxon>Bacteria</taxon>
        <taxon>Bacillati</taxon>
        <taxon>Bacillota</taxon>
        <taxon>Clostridia</taxon>
        <taxon>Eubacteriales</taxon>
        <taxon>Clostridiaceae</taxon>
        <taxon>Clostridium</taxon>
    </lineage>
</organism>
<keyword evidence="3 7" id="KW-0862">Zinc</keyword>
<feature type="binding site" evidence="7">
    <location>
        <position position="99"/>
    </location>
    <ligand>
        <name>Zn(2+)</name>
        <dbReference type="ChEBI" id="CHEBI:29105"/>
    </ligand>
</feature>
<evidence type="ECO:0000313" key="10">
    <source>
        <dbReference type="Proteomes" id="UP000664545"/>
    </source>
</evidence>
<dbReference type="AlphaFoldDB" id="A0A939D6U0"/>
<dbReference type="SUPFAM" id="SSF46785">
    <property type="entry name" value="Winged helix' DNA-binding domain"/>
    <property type="match status" value="1"/>
</dbReference>
<dbReference type="Gene3D" id="1.10.10.10">
    <property type="entry name" value="Winged helix-like DNA-binding domain superfamily/Winged helix DNA-binding domain"/>
    <property type="match status" value="1"/>
</dbReference>
<sequence>MENNCEYENLLKESGLKKTKHRTTILEFLREAKQPVTAEQLYDALKEKNVSINLSTVYRTLETLQDKQLILKHTVTNENKAVFEYNNREHKHYLVCIGCKKILSVENCPLGDYEKYLEEKTDFIITGHKLDMYGYCSECQRKGLILNRGSK</sequence>
<comment type="similarity">
    <text evidence="1">Belongs to the Fur family.</text>
</comment>
<evidence type="ECO:0000256" key="7">
    <source>
        <dbReference type="PIRSR" id="PIRSR602481-1"/>
    </source>
</evidence>
<feature type="binding site" evidence="7">
    <location>
        <position position="96"/>
    </location>
    <ligand>
        <name>Zn(2+)</name>
        <dbReference type="ChEBI" id="CHEBI:29105"/>
    </ligand>
</feature>
<evidence type="ECO:0000256" key="3">
    <source>
        <dbReference type="ARBA" id="ARBA00022833"/>
    </source>
</evidence>
<keyword evidence="5" id="KW-0238">DNA-binding</keyword>
<keyword evidence="6" id="KW-0804">Transcription</keyword>
<dbReference type="GO" id="GO:0045892">
    <property type="term" value="P:negative regulation of DNA-templated transcription"/>
    <property type="evidence" value="ECO:0007669"/>
    <property type="project" value="TreeGrafter"/>
</dbReference>
<feature type="binding site" evidence="8">
    <location>
        <position position="90"/>
    </location>
    <ligand>
        <name>Fe cation</name>
        <dbReference type="ChEBI" id="CHEBI:24875"/>
    </ligand>
</feature>
<feature type="binding site" evidence="7">
    <location>
        <position position="136"/>
    </location>
    <ligand>
        <name>Zn(2+)</name>
        <dbReference type="ChEBI" id="CHEBI:29105"/>
    </ligand>
</feature>
<evidence type="ECO:0000256" key="6">
    <source>
        <dbReference type="ARBA" id="ARBA00023163"/>
    </source>
</evidence>
<comment type="cofactor">
    <cofactor evidence="7">
        <name>Zn(2+)</name>
        <dbReference type="ChEBI" id="CHEBI:29105"/>
    </cofactor>
    <text evidence="7">Binds 1 zinc ion per subunit.</text>
</comment>
<keyword evidence="8" id="KW-0408">Iron</keyword>